<proteinExistence type="predicted"/>
<evidence type="ECO:0000259" key="4">
    <source>
        <dbReference type="Pfam" id="PF22939"/>
    </source>
</evidence>
<dbReference type="Gene3D" id="3.40.50.300">
    <property type="entry name" value="P-loop containing nucleotide triphosphate hydrolases"/>
    <property type="match status" value="1"/>
</dbReference>
<dbReference type="InterPro" id="IPR054471">
    <property type="entry name" value="GPIID_WHD"/>
</dbReference>
<dbReference type="Pfam" id="PF22939">
    <property type="entry name" value="WHD_GPIID"/>
    <property type="match status" value="1"/>
</dbReference>
<feature type="region of interest" description="Disordered" evidence="2">
    <location>
        <begin position="30"/>
        <end position="57"/>
    </location>
</feature>
<dbReference type="InterPro" id="IPR056884">
    <property type="entry name" value="NPHP3-like_N"/>
</dbReference>
<evidence type="ECO:0000256" key="3">
    <source>
        <dbReference type="SAM" id="SignalP"/>
    </source>
</evidence>
<evidence type="ECO:0000256" key="1">
    <source>
        <dbReference type="ARBA" id="ARBA00022737"/>
    </source>
</evidence>
<evidence type="ECO:0000313" key="6">
    <source>
        <dbReference type="EMBL" id="KAF2252098.1"/>
    </source>
</evidence>
<feature type="chain" id="PRO_5025419394" description="AAA+ ATPase domain-containing protein" evidence="3">
    <location>
        <begin position="24"/>
        <end position="2113"/>
    </location>
</feature>
<dbReference type="OrthoDB" id="2546325at2759"/>
<sequence>MSFGALLQITLLRCFYCCLPSDSAHIERAETTSNNSTKMAPISLSPPPSENGTAHPSRLTVVNGSPMPPTFEFPDSLRMPKPSVLRESITHTAIVRPRFGRSTSVAFEGQRSVHEYLQFLKNERFRYMPHDGSNWDRVLRWADNIGGVVLLSHGVLNDFMLNSEDATRLVCDSCLNLIQLGTKHVEVLLKVFSVFHKMAFALSVFLRQHRLIKSTPDVRRELTHAFQKFAHLTCDVRAYCSTKYWGTASADFADFDAYIAIGSASFYSHIESVSVSMWASSKHCAHYNIHKIRDFLSPQDSVVKTIMSNQLYSGFKRAEFTCEWFVPHLRKFTRNGHGSKKVLLITGGACTGKTVLARWIYEKLQESVDDDPYDVITYSVDTDVKYTTSPLSLIKSLLIQLLDRKIGREGLLSHVHKAMEMAQRGSPASEVETALWDALEASLDDHKLMFLIDGLDQLSGVRIGNPPALEVLERITKSKGNVRAIMFSRLVSNAALKHCQEHMALEDYQEANGDMQHYIEDFVQHHPKLRKLHEDERKSIIQKHAEIANGSFLWAELQLHSVQHEDSPSAILKACQAAPKNLDAALDHLIVSLDSKRPETKQVLSWILAAERPLALKEVKALLEVDLERCTYRPFSGDVEKTVGDVCGPLIVIRDGLVCLRHPSIRERLLSTTSVSNKTAKLVIDLREAHTELTIRSMAYVGIHLQHDDVDPHAELFDVIEMAEEFSRHQLFEYAARYWLNHFRSSSLYDKSADKMHLSTAFKMSFPNSVCLALVEGTCLARQYIACEAEKLQNLAYKIRTALFGEHSAAVLQSLLLELRLGRKFKDAHTLSRYSYDAWRISRHSCSLVVAQALAVAFVEYSSSLEISEHEEFRAQREEVLEYLVEVFRHASDESMEIHYATILAQFYIEIGCVEKAVVIYRRLYRLRLKVCGHLHEETRSLFEILVVHLKQLSLCKEVLELYLEYHRHCEHTLVITDERRIKSTIGIIQIYEERQEFFKAEATLVRFWKSVSVAMASARITELKIDFALKYSEFLYRQSRKEESEVILRGVWSEIQCYSYESRFESAMIKRVQKIAKYFERLESFSMSRSIYQSLYEHYESQEQRTSTECITIVKSLAETITKSHYYSKTTSTSTSTSTTSTTTIEYKEEKTLMEVFESCMQSTEISSTTISICQAFCSTYMHEERYEEACEIYGRVISKVWASIERIEITEIPEHLTEEIFELAFSFAVCHFKLLHIETAQTIYFNLFRALICTRHVENKHFLLCKIKLIIEFFEEIYKFERVIEIYRELFVWMPICFGKTDFETITILMSFARICVRMKLYHEAVTACFHIYSCFHIAHGCLHRDGFEATVLLCELYEIQCKWEMAGEVYGFLWRTFVRFGAEYQLDVEIISRIYERYMFILEHKEMAEYSLLLQVSQEYYQCTLRYFRNHHEHTIKATMAYAHICERREEHRELSIGLYQKVIEFCKETKSEFSSTTLHTCNTRVAAMYAFSTKGIKKAVSIYREQFESSSKTERTSSETITVLRSLVSTYKKESTSESITNASETLKSHAFEIFKHESRSSELIESARSMAEIYKESCLTEQAETLIQEMRSKLVEQVKTSVTSHTHCETNSYVFLASFRECMSEVASFSSAVAELRTEMMLYESYFKATNTQTDYSLIVKSGCELYFHLEKKAECRSEFVKVEKELIEYFRKYIHLSRTIKESVWNLFFRLYLKHTSEAHYENVVIKQATATVLNYTRTGKFGEAYELVLLVDRFIHLNGGFHCEFYIRTAFDLAKYLVGVGTNKSGNAKQYNAMIDLSRVILQEALVGLDKVDIDLCELRQLLVDVVSELSHQKKYQDLERILQTLWHTRTIRNNISSSPLVLYLGRSLIQTFACLNKFSDAIHLCHHIRYNLAYIRGTIDRSTLEFTVLLSALYTEQKRYRDVMELHDDILCRLGRAESAPGLDALHVAHTHTELLEMAFKRHGKLDKDPQHYHDVFSTLDERFGDEKAWKEKRPQLDKWTPGVKEGQTMGCWFRPARFEWDVEGEESVWEQKWREELVTRRVSGKVWHSGERNGENRSNGFTNGHGNGYVHANASASANGNGIGNGMDLDPTKPKDGRIPRSVA</sequence>
<reference evidence="6" key="1">
    <citation type="journal article" date="2020" name="Stud. Mycol.">
        <title>101 Dothideomycetes genomes: a test case for predicting lifestyles and emergence of pathogens.</title>
        <authorList>
            <person name="Haridas S."/>
            <person name="Albert R."/>
            <person name="Binder M."/>
            <person name="Bloem J."/>
            <person name="Labutti K."/>
            <person name="Salamov A."/>
            <person name="Andreopoulos B."/>
            <person name="Baker S."/>
            <person name="Barry K."/>
            <person name="Bills G."/>
            <person name="Bluhm B."/>
            <person name="Cannon C."/>
            <person name="Castanera R."/>
            <person name="Culley D."/>
            <person name="Daum C."/>
            <person name="Ezra D."/>
            <person name="Gonzalez J."/>
            <person name="Henrissat B."/>
            <person name="Kuo A."/>
            <person name="Liang C."/>
            <person name="Lipzen A."/>
            <person name="Lutzoni F."/>
            <person name="Magnuson J."/>
            <person name="Mondo S."/>
            <person name="Nolan M."/>
            <person name="Ohm R."/>
            <person name="Pangilinan J."/>
            <person name="Park H.-J."/>
            <person name="Ramirez L."/>
            <person name="Alfaro M."/>
            <person name="Sun H."/>
            <person name="Tritt A."/>
            <person name="Yoshinaga Y."/>
            <person name="Zwiers L.-H."/>
            <person name="Turgeon B."/>
            <person name="Goodwin S."/>
            <person name="Spatafora J."/>
            <person name="Crous P."/>
            <person name="Grigoriev I."/>
        </authorList>
    </citation>
    <scope>NUCLEOTIDE SEQUENCE</scope>
    <source>
        <strain evidence="6">CBS 122368</strain>
    </source>
</reference>
<dbReference type="InterPro" id="IPR027417">
    <property type="entry name" value="P-loop_NTPase"/>
</dbReference>
<accession>A0A6A6IPV1</accession>
<dbReference type="Pfam" id="PF24883">
    <property type="entry name" value="NPHP3_N"/>
    <property type="match status" value="1"/>
</dbReference>
<dbReference type="EMBL" id="ML987192">
    <property type="protein sequence ID" value="KAF2252098.1"/>
    <property type="molecule type" value="Genomic_DNA"/>
</dbReference>
<feature type="compositionally biased region" description="Basic and acidic residues" evidence="2">
    <location>
        <begin position="2099"/>
        <end position="2113"/>
    </location>
</feature>
<evidence type="ECO:0008006" key="8">
    <source>
        <dbReference type="Google" id="ProtNLM"/>
    </source>
</evidence>
<protein>
    <recommendedName>
        <fullName evidence="8">AAA+ ATPase domain-containing protein</fullName>
    </recommendedName>
</protein>
<dbReference type="Proteomes" id="UP000800094">
    <property type="component" value="Unassembled WGS sequence"/>
</dbReference>
<feature type="domain" description="GPI inositol-deacylase winged helix" evidence="4">
    <location>
        <begin position="597"/>
        <end position="673"/>
    </location>
</feature>
<keyword evidence="1" id="KW-0677">Repeat</keyword>
<gene>
    <name evidence="6" type="ORF">BU26DRAFT_516796</name>
</gene>
<evidence type="ECO:0000256" key="2">
    <source>
        <dbReference type="SAM" id="MobiDB-lite"/>
    </source>
</evidence>
<feature type="signal peptide" evidence="3">
    <location>
        <begin position="1"/>
        <end position="23"/>
    </location>
</feature>
<evidence type="ECO:0000259" key="5">
    <source>
        <dbReference type="Pfam" id="PF24883"/>
    </source>
</evidence>
<evidence type="ECO:0000313" key="7">
    <source>
        <dbReference type="Proteomes" id="UP000800094"/>
    </source>
</evidence>
<name>A0A6A6IPV1_9PLEO</name>
<dbReference type="SUPFAM" id="SSF52540">
    <property type="entry name" value="P-loop containing nucleoside triphosphate hydrolases"/>
    <property type="match status" value="1"/>
</dbReference>
<feature type="domain" description="Nephrocystin 3-like N-terminal" evidence="5">
    <location>
        <begin position="321"/>
        <end position="489"/>
    </location>
</feature>
<dbReference type="RefSeq" id="XP_033687102.1">
    <property type="nucleotide sequence ID" value="XM_033828420.1"/>
</dbReference>
<keyword evidence="3" id="KW-0732">Signal</keyword>
<keyword evidence="7" id="KW-1185">Reference proteome</keyword>
<dbReference type="PANTHER" id="PTHR10039">
    <property type="entry name" value="AMELOGENIN"/>
    <property type="match status" value="1"/>
</dbReference>
<feature type="region of interest" description="Disordered" evidence="2">
    <location>
        <begin position="2090"/>
        <end position="2113"/>
    </location>
</feature>
<dbReference type="GeneID" id="54581750"/>
<organism evidence="6 7">
    <name type="scientific">Trematosphaeria pertusa</name>
    <dbReference type="NCBI Taxonomy" id="390896"/>
    <lineage>
        <taxon>Eukaryota</taxon>
        <taxon>Fungi</taxon>
        <taxon>Dikarya</taxon>
        <taxon>Ascomycota</taxon>
        <taxon>Pezizomycotina</taxon>
        <taxon>Dothideomycetes</taxon>
        <taxon>Pleosporomycetidae</taxon>
        <taxon>Pleosporales</taxon>
        <taxon>Massarineae</taxon>
        <taxon>Trematosphaeriaceae</taxon>
        <taxon>Trematosphaeria</taxon>
    </lineage>
</organism>
<dbReference type="PANTHER" id="PTHR10039:SF11">
    <property type="entry name" value="NACHT DOMAIN PROTEIN (AFU_ORTHOLOGUE AFUA_1G01490)"/>
    <property type="match status" value="1"/>
</dbReference>